<dbReference type="RefSeq" id="WP_310820338.1">
    <property type="nucleotide sequence ID" value="NZ_CP036268.1"/>
</dbReference>
<dbReference type="AlphaFoldDB" id="A0A517R232"/>
<dbReference type="Proteomes" id="UP000317318">
    <property type="component" value="Chromosome"/>
</dbReference>
<organism evidence="3 4">
    <name type="scientific">Stratiformator vulcanicus</name>
    <dbReference type="NCBI Taxonomy" id="2527980"/>
    <lineage>
        <taxon>Bacteria</taxon>
        <taxon>Pseudomonadati</taxon>
        <taxon>Planctomycetota</taxon>
        <taxon>Planctomycetia</taxon>
        <taxon>Planctomycetales</taxon>
        <taxon>Planctomycetaceae</taxon>
        <taxon>Stratiformator</taxon>
    </lineage>
</organism>
<dbReference type="InterPro" id="IPR015424">
    <property type="entry name" value="PyrdxlP-dep_Trfase"/>
</dbReference>
<evidence type="ECO:0000313" key="4">
    <source>
        <dbReference type="Proteomes" id="UP000317318"/>
    </source>
</evidence>
<dbReference type="GO" id="GO:0000271">
    <property type="term" value="P:polysaccharide biosynthetic process"/>
    <property type="evidence" value="ECO:0007669"/>
    <property type="project" value="TreeGrafter"/>
</dbReference>
<dbReference type="Gene3D" id="3.40.640.10">
    <property type="entry name" value="Type I PLP-dependent aspartate aminotransferase-like (Major domain)"/>
    <property type="match status" value="1"/>
</dbReference>
<keyword evidence="4" id="KW-1185">Reference proteome</keyword>
<dbReference type="EC" id="2.6.1.90" evidence="3"/>
<sequence>MIPRGTLDIPTQTLLAALARRRSHRLGLYRAWPTECPTVAFASVRSGLDAVLQASSWPTQSEVLMSAVNVPHMSQIIRAHGYVPVPLDVDRETLAPLPTEFESRISERTRAILVAHLLGSRIDLEPFSEIARRHRIELWEDVAQGFAGDLRHSSEFADISFFSFGTIKTRTALGGGLVSFEDSARSVETSSVQERWPMASERDFRRKIRRALLLKAFETPLLFTAATGIAGLLGINYDALLSKLTRGYPDAELITKLRHRPSRAQLDLLHRRVNEINTDSLKSRERIAALYLEALPPDVLVGTNVEFPTRWVFPICSSDPTELVRRLRVVGIDATQKASRLAVVTEPDSGDQSGESRTAAWLSRLVFLPLHPAVRARHVSRIARIVREVEMIGEELEAPIKLSSA</sequence>
<dbReference type="PANTHER" id="PTHR30244:SF34">
    <property type="entry name" value="DTDP-4-AMINO-4,6-DIDEOXYGALACTOSE TRANSAMINASE"/>
    <property type="match status" value="1"/>
</dbReference>
<dbReference type="EMBL" id="CP036268">
    <property type="protein sequence ID" value="QDT37928.1"/>
    <property type="molecule type" value="Genomic_DNA"/>
</dbReference>
<name>A0A517R232_9PLAN</name>
<dbReference type="SUPFAM" id="SSF53383">
    <property type="entry name" value="PLP-dependent transferases"/>
    <property type="match status" value="1"/>
</dbReference>
<evidence type="ECO:0000256" key="2">
    <source>
        <dbReference type="RuleBase" id="RU004508"/>
    </source>
</evidence>
<accession>A0A517R232</accession>
<dbReference type="InterPro" id="IPR015421">
    <property type="entry name" value="PyrdxlP-dep_Trfase_major"/>
</dbReference>
<protein>
    <submittedName>
        <fullName evidence="3">dTDP-3-amino-3,6-dideoxy-alpha-D-galactopyranose transaminase</fullName>
        <ecNumber evidence="3">2.6.1.90</ecNumber>
    </submittedName>
</protein>
<dbReference type="KEGG" id="svp:Pan189_23110"/>
<dbReference type="PANTHER" id="PTHR30244">
    <property type="entry name" value="TRANSAMINASE"/>
    <property type="match status" value="1"/>
</dbReference>
<keyword evidence="3" id="KW-0032">Aminotransferase</keyword>
<keyword evidence="2" id="KW-0663">Pyridoxal phosphate</keyword>
<proteinExistence type="inferred from homology"/>
<keyword evidence="3" id="KW-0808">Transferase</keyword>
<dbReference type="InterPro" id="IPR000653">
    <property type="entry name" value="DegT/StrS_aminotransferase"/>
</dbReference>
<dbReference type="GO" id="GO:0008483">
    <property type="term" value="F:transaminase activity"/>
    <property type="evidence" value="ECO:0007669"/>
    <property type="project" value="UniProtKB-KW"/>
</dbReference>
<reference evidence="3 4" key="1">
    <citation type="submission" date="2019-02" db="EMBL/GenBank/DDBJ databases">
        <title>Deep-cultivation of Planctomycetes and their phenomic and genomic characterization uncovers novel biology.</title>
        <authorList>
            <person name="Wiegand S."/>
            <person name="Jogler M."/>
            <person name="Boedeker C."/>
            <person name="Pinto D."/>
            <person name="Vollmers J."/>
            <person name="Rivas-Marin E."/>
            <person name="Kohn T."/>
            <person name="Peeters S.H."/>
            <person name="Heuer A."/>
            <person name="Rast P."/>
            <person name="Oberbeckmann S."/>
            <person name="Bunk B."/>
            <person name="Jeske O."/>
            <person name="Meyerdierks A."/>
            <person name="Storesund J.E."/>
            <person name="Kallscheuer N."/>
            <person name="Luecker S."/>
            <person name="Lage O.M."/>
            <person name="Pohl T."/>
            <person name="Merkel B.J."/>
            <person name="Hornburger P."/>
            <person name="Mueller R.-W."/>
            <person name="Bruemmer F."/>
            <person name="Labrenz M."/>
            <person name="Spormann A.M."/>
            <person name="Op den Camp H."/>
            <person name="Overmann J."/>
            <person name="Amann R."/>
            <person name="Jetten M.S.M."/>
            <person name="Mascher T."/>
            <person name="Medema M.H."/>
            <person name="Devos D.P."/>
            <person name="Kaster A.-K."/>
            <person name="Ovreas L."/>
            <person name="Rohde M."/>
            <person name="Galperin M.Y."/>
            <person name="Jogler C."/>
        </authorList>
    </citation>
    <scope>NUCLEOTIDE SEQUENCE [LARGE SCALE GENOMIC DNA]</scope>
    <source>
        <strain evidence="3 4">Pan189</strain>
    </source>
</reference>
<dbReference type="Pfam" id="PF01041">
    <property type="entry name" value="DegT_DnrJ_EryC1"/>
    <property type="match status" value="1"/>
</dbReference>
<dbReference type="GO" id="GO:0030170">
    <property type="term" value="F:pyridoxal phosphate binding"/>
    <property type="evidence" value="ECO:0007669"/>
    <property type="project" value="TreeGrafter"/>
</dbReference>
<comment type="similarity">
    <text evidence="1 2">Belongs to the DegT/DnrJ/EryC1 family.</text>
</comment>
<gene>
    <name evidence="3" type="primary">fdtB</name>
    <name evidence="3" type="ORF">Pan189_23110</name>
</gene>
<evidence type="ECO:0000256" key="1">
    <source>
        <dbReference type="ARBA" id="ARBA00037999"/>
    </source>
</evidence>
<evidence type="ECO:0000313" key="3">
    <source>
        <dbReference type="EMBL" id="QDT37928.1"/>
    </source>
</evidence>